<name>A0A382IZY2_9ZZZZ</name>
<dbReference type="AlphaFoldDB" id="A0A382IZY2"/>
<dbReference type="InterPro" id="IPR003673">
    <property type="entry name" value="CoA-Trfase_fam_III"/>
</dbReference>
<dbReference type="InterPro" id="IPR050509">
    <property type="entry name" value="CoA-transferase_III"/>
</dbReference>
<dbReference type="EMBL" id="UINC01070881">
    <property type="protein sequence ID" value="SVC05374.1"/>
    <property type="molecule type" value="Genomic_DNA"/>
</dbReference>
<evidence type="ECO:0008006" key="2">
    <source>
        <dbReference type="Google" id="ProtNLM"/>
    </source>
</evidence>
<sequence>VCGRVKKPGDRSGISIARLRGDIAMNRLLEGLRIVESVAFVAAPLGGLTLSQMGADVIRIDPIGGGLDSQRWPLSESGKSLYWAGLNKSKRSICIDLRRPEGQALARDIITAPGADAGILLSNFPARDWLAYDGLALARDDLIMVNIVGNPDGSTALDYTVNCAVGLPQITGGGHDNAPVNHVLPAWDISAGLTAAVAILAAERHRRLTGEGQYVRLSLADVALAMVGHLGFIAEADHGRSQRRAHGNHLFGAFGRDFATIDGRRIMIVAISPRQWRNLCEATGLAEKMALLEQVVEA</sequence>
<dbReference type="PANTHER" id="PTHR48228">
    <property type="entry name" value="SUCCINYL-COA--D-CITRAMALATE COA-TRANSFERASE"/>
    <property type="match status" value="1"/>
</dbReference>
<dbReference type="InterPro" id="IPR023606">
    <property type="entry name" value="CoA-Trfase_III_dom_1_sf"/>
</dbReference>
<proteinExistence type="predicted"/>
<dbReference type="GO" id="GO:0003824">
    <property type="term" value="F:catalytic activity"/>
    <property type="evidence" value="ECO:0007669"/>
    <property type="project" value="InterPro"/>
</dbReference>
<feature type="non-terminal residue" evidence="1">
    <location>
        <position position="298"/>
    </location>
</feature>
<reference evidence="1" key="1">
    <citation type="submission" date="2018-05" db="EMBL/GenBank/DDBJ databases">
        <authorList>
            <person name="Lanie J.A."/>
            <person name="Ng W.-L."/>
            <person name="Kazmierczak K.M."/>
            <person name="Andrzejewski T.M."/>
            <person name="Davidsen T.M."/>
            <person name="Wayne K.J."/>
            <person name="Tettelin H."/>
            <person name="Glass J.I."/>
            <person name="Rusch D."/>
            <person name="Podicherti R."/>
            <person name="Tsui H.-C.T."/>
            <person name="Winkler M.E."/>
        </authorList>
    </citation>
    <scope>NUCLEOTIDE SEQUENCE</scope>
</reference>
<dbReference type="Gene3D" id="3.30.1540.10">
    <property type="entry name" value="formyl-coa transferase, domain 3"/>
    <property type="match status" value="1"/>
</dbReference>
<dbReference type="Pfam" id="PF02515">
    <property type="entry name" value="CoA_transf_3"/>
    <property type="match status" value="1"/>
</dbReference>
<dbReference type="PANTHER" id="PTHR48228:SF5">
    <property type="entry name" value="ALPHA-METHYLACYL-COA RACEMASE"/>
    <property type="match status" value="1"/>
</dbReference>
<dbReference type="InterPro" id="IPR044855">
    <property type="entry name" value="CoA-Trfase_III_dom3_sf"/>
</dbReference>
<accession>A0A382IZY2</accession>
<evidence type="ECO:0000313" key="1">
    <source>
        <dbReference type="EMBL" id="SVC05374.1"/>
    </source>
</evidence>
<organism evidence="1">
    <name type="scientific">marine metagenome</name>
    <dbReference type="NCBI Taxonomy" id="408172"/>
    <lineage>
        <taxon>unclassified sequences</taxon>
        <taxon>metagenomes</taxon>
        <taxon>ecological metagenomes</taxon>
    </lineage>
</organism>
<dbReference type="Gene3D" id="3.40.50.10540">
    <property type="entry name" value="Crotonobetainyl-coa:carnitine coa-transferase, domain 1"/>
    <property type="match status" value="1"/>
</dbReference>
<gene>
    <name evidence="1" type="ORF">METZ01_LOCUS258228</name>
</gene>
<protein>
    <recommendedName>
        <fullName evidence="2">2-methylfumaryl-CoA isomerase</fullName>
    </recommendedName>
</protein>
<dbReference type="SUPFAM" id="SSF89796">
    <property type="entry name" value="CoA-transferase family III (CaiB/BaiF)"/>
    <property type="match status" value="1"/>
</dbReference>
<feature type="non-terminal residue" evidence="1">
    <location>
        <position position="1"/>
    </location>
</feature>